<gene>
    <name evidence="2" type="ORF">NBO_9g0002</name>
</gene>
<sequence length="173" mass="20886">MLNVFIFLNIIVCSTFFEDLTKQYKDFIIFHMEIEDVFYFVESNNLLMPNDKYRFITIKLHLSTLIKGLEITGVDAEEEHYIFERFEDVSNLLEMLKYFRNILNEIKNFRKYFASLITEEHLVIINKVDSFEKQFTELKIKFIRYCRSKKGNHYSSYRTNTASPSEFDRLSFN</sequence>
<dbReference type="VEuPathDB" id="MicrosporidiaDB:NBO_9g0002"/>
<evidence type="ECO:0000313" key="3">
    <source>
        <dbReference type="Proteomes" id="UP000016927"/>
    </source>
</evidence>
<name>R0MLJ8_NOSB1</name>
<feature type="chain" id="PRO_5004344125" evidence="1">
    <location>
        <begin position="18"/>
        <end position="173"/>
    </location>
</feature>
<proteinExistence type="predicted"/>
<dbReference type="Proteomes" id="UP000016927">
    <property type="component" value="Unassembled WGS sequence"/>
</dbReference>
<evidence type="ECO:0000256" key="1">
    <source>
        <dbReference type="SAM" id="SignalP"/>
    </source>
</evidence>
<reference evidence="2 3" key="1">
    <citation type="journal article" date="2013" name="BMC Genomics">
        <title>Comparative genomics of parasitic silkworm microsporidia reveal an association between genome expansion and host adaptation.</title>
        <authorList>
            <person name="Pan G."/>
            <person name="Xu J."/>
            <person name="Li T."/>
            <person name="Xia Q."/>
            <person name="Liu S.L."/>
            <person name="Zhang G."/>
            <person name="Li S."/>
            <person name="Li C."/>
            <person name="Liu H."/>
            <person name="Yang L."/>
            <person name="Liu T."/>
            <person name="Zhang X."/>
            <person name="Wu Z."/>
            <person name="Fan W."/>
            <person name="Dang X."/>
            <person name="Xiang H."/>
            <person name="Tao M."/>
            <person name="Li Y."/>
            <person name="Hu J."/>
            <person name="Li Z."/>
            <person name="Lin L."/>
            <person name="Luo J."/>
            <person name="Geng L."/>
            <person name="Wang L."/>
            <person name="Long M."/>
            <person name="Wan Y."/>
            <person name="He N."/>
            <person name="Zhang Z."/>
            <person name="Lu C."/>
            <person name="Keeling P.J."/>
            <person name="Wang J."/>
            <person name="Xiang Z."/>
            <person name="Zhou Z."/>
        </authorList>
    </citation>
    <scope>NUCLEOTIDE SEQUENCE [LARGE SCALE GENOMIC DNA]</scope>
    <source>
        <strain evidence="3">CQ1 / CVCC 102059</strain>
    </source>
</reference>
<accession>R0MLJ8</accession>
<evidence type="ECO:0000313" key="2">
    <source>
        <dbReference type="EMBL" id="EOB15125.1"/>
    </source>
</evidence>
<organism evidence="2 3">
    <name type="scientific">Nosema bombycis (strain CQ1 / CVCC 102059)</name>
    <name type="common">Microsporidian parasite</name>
    <name type="synonym">Pebrine of silkworm</name>
    <dbReference type="NCBI Taxonomy" id="578461"/>
    <lineage>
        <taxon>Eukaryota</taxon>
        <taxon>Fungi</taxon>
        <taxon>Fungi incertae sedis</taxon>
        <taxon>Microsporidia</taxon>
        <taxon>Nosematidae</taxon>
        <taxon>Nosema</taxon>
    </lineage>
</organism>
<keyword evidence="3" id="KW-1185">Reference proteome</keyword>
<protein>
    <submittedName>
        <fullName evidence="2">Uncharacterized protein</fullName>
    </submittedName>
</protein>
<keyword evidence="1" id="KW-0732">Signal</keyword>
<dbReference type="HOGENOM" id="CLU_1548059_0_0_1"/>
<dbReference type="AlphaFoldDB" id="R0MLJ8"/>
<feature type="signal peptide" evidence="1">
    <location>
        <begin position="1"/>
        <end position="17"/>
    </location>
</feature>
<dbReference type="EMBL" id="KB908917">
    <property type="protein sequence ID" value="EOB15125.1"/>
    <property type="molecule type" value="Genomic_DNA"/>
</dbReference>